<dbReference type="Proteomes" id="UP000250078">
    <property type="component" value="Unassembled WGS sequence"/>
</dbReference>
<name>A0ACC8EML1_9PEZI</name>
<keyword evidence="2" id="KW-1185">Reference proteome</keyword>
<organism evidence="1 2">
    <name type="scientific">Cenococcum geophilum 1.58</name>
    <dbReference type="NCBI Taxonomy" id="794803"/>
    <lineage>
        <taxon>Eukaryota</taxon>
        <taxon>Fungi</taxon>
        <taxon>Dikarya</taxon>
        <taxon>Ascomycota</taxon>
        <taxon>Pezizomycotina</taxon>
        <taxon>Dothideomycetes</taxon>
        <taxon>Pleosporomycetidae</taxon>
        <taxon>Gloniales</taxon>
        <taxon>Gloniaceae</taxon>
        <taxon>Cenococcum</taxon>
    </lineage>
</organism>
<gene>
    <name evidence="1" type="ORF">K441DRAFT_622779</name>
</gene>
<evidence type="ECO:0000313" key="1">
    <source>
        <dbReference type="EMBL" id="OCK87594.1"/>
    </source>
</evidence>
<proteinExistence type="predicted"/>
<dbReference type="EMBL" id="KV748259">
    <property type="protein sequence ID" value="OCK87594.1"/>
    <property type="molecule type" value="Genomic_DNA"/>
</dbReference>
<sequence>MVAASIVAKVLSQAITLATHSWEYGTVTEALMEWQNPEYSVFGANPFPNGKILKLDINKVEALSYVKPHIRTDNVTLVDGDGASGDPASVGVAALLIGQTYPEYTAAAERQEAHLINDVPRWPNGAISQREAYAELWADFVYMAPPFLAYYAVATADVDLLKQAAQQCLLYRNVLSTDLGPWHHIIGPSSQDLGLWSTGNGWAAAGMARVLATMMKSPFAEATKNEQNALIADIKAIIDGAIKLDTDSSGLLRNYLNDTTWFGEISGTAMLTATLYRMAVLAPWTFGTKYTDWANKKVQVVDNCINNTTGIVAPAINPLWWGDRTPFTTGSPEGQSFVVLMHAAQRDWSWKGGRK</sequence>
<accession>A0ACC8EML1</accession>
<reference evidence="1 2" key="1">
    <citation type="journal article" date="2016" name="Nat. Commun.">
        <title>Ectomycorrhizal ecology is imprinted in the genome of the dominant symbiotic fungus Cenococcum geophilum.</title>
        <authorList>
            <consortium name="DOE Joint Genome Institute"/>
            <person name="Peter M."/>
            <person name="Kohler A."/>
            <person name="Ohm R.A."/>
            <person name="Kuo A."/>
            <person name="Krutzmann J."/>
            <person name="Morin E."/>
            <person name="Arend M."/>
            <person name="Barry K.W."/>
            <person name="Binder M."/>
            <person name="Choi C."/>
            <person name="Clum A."/>
            <person name="Copeland A."/>
            <person name="Grisel N."/>
            <person name="Haridas S."/>
            <person name="Kipfer T."/>
            <person name="LaButti K."/>
            <person name="Lindquist E."/>
            <person name="Lipzen A."/>
            <person name="Maire R."/>
            <person name="Meier B."/>
            <person name="Mihaltcheva S."/>
            <person name="Molinier V."/>
            <person name="Murat C."/>
            <person name="Poggeler S."/>
            <person name="Quandt C.A."/>
            <person name="Sperisen C."/>
            <person name="Tritt A."/>
            <person name="Tisserant E."/>
            <person name="Crous P.W."/>
            <person name="Henrissat B."/>
            <person name="Nehls U."/>
            <person name="Egli S."/>
            <person name="Spatafora J.W."/>
            <person name="Grigoriev I.V."/>
            <person name="Martin F.M."/>
        </authorList>
    </citation>
    <scope>NUCLEOTIDE SEQUENCE [LARGE SCALE GENOMIC DNA]</scope>
    <source>
        <strain evidence="1 2">1.58</strain>
    </source>
</reference>
<protein>
    <submittedName>
        <fullName evidence="1">Uncharacterized protein</fullName>
    </submittedName>
</protein>
<evidence type="ECO:0000313" key="2">
    <source>
        <dbReference type="Proteomes" id="UP000250078"/>
    </source>
</evidence>